<organism evidence="1 2">
    <name type="scientific">Paxillus rubicundulus Ve08.2h10</name>
    <dbReference type="NCBI Taxonomy" id="930991"/>
    <lineage>
        <taxon>Eukaryota</taxon>
        <taxon>Fungi</taxon>
        <taxon>Dikarya</taxon>
        <taxon>Basidiomycota</taxon>
        <taxon>Agaricomycotina</taxon>
        <taxon>Agaricomycetes</taxon>
        <taxon>Agaricomycetidae</taxon>
        <taxon>Boletales</taxon>
        <taxon>Paxilineae</taxon>
        <taxon>Paxillaceae</taxon>
        <taxon>Paxillus</taxon>
    </lineage>
</organism>
<protein>
    <submittedName>
        <fullName evidence="1">Uncharacterized protein</fullName>
    </submittedName>
</protein>
<dbReference type="OrthoDB" id="2994945at2759"/>
<dbReference type="Proteomes" id="UP000054538">
    <property type="component" value="Unassembled WGS sequence"/>
</dbReference>
<proteinExistence type="predicted"/>
<gene>
    <name evidence="1" type="ORF">PAXRUDRAFT_78859</name>
</gene>
<accession>A0A0D0DKV6</accession>
<feature type="non-terminal residue" evidence="1">
    <location>
        <position position="78"/>
    </location>
</feature>
<evidence type="ECO:0000313" key="1">
    <source>
        <dbReference type="EMBL" id="KIK78870.1"/>
    </source>
</evidence>
<name>A0A0D0DKV6_9AGAM</name>
<dbReference type="AlphaFoldDB" id="A0A0D0DKV6"/>
<dbReference type="HOGENOM" id="CLU_2628618_0_0_1"/>
<dbReference type="InParanoid" id="A0A0D0DKV6"/>
<sequence>TGSIAKAQAIGHGRPRKLASNNAQYLLRPPHHTPTHFLDEYLKHLSNHRYLGISLTTVHRTFERARISIKQVQKLAAE</sequence>
<dbReference type="EMBL" id="KN826446">
    <property type="protein sequence ID" value="KIK78870.1"/>
    <property type="molecule type" value="Genomic_DNA"/>
</dbReference>
<keyword evidence="2" id="KW-1185">Reference proteome</keyword>
<feature type="non-terminal residue" evidence="1">
    <location>
        <position position="1"/>
    </location>
</feature>
<evidence type="ECO:0000313" key="2">
    <source>
        <dbReference type="Proteomes" id="UP000054538"/>
    </source>
</evidence>
<reference evidence="1 2" key="1">
    <citation type="submission" date="2014-04" db="EMBL/GenBank/DDBJ databases">
        <authorList>
            <consortium name="DOE Joint Genome Institute"/>
            <person name="Kuo A."/>
            <person name="Kohler A."/>
            <person name="Jargeat P."/>
            <person name="Nagy L.G."/>
            <person name="Floudas D."/>
            <person name="Copeland A."/>
            <person name="Barry K.W."/>
            <person name="Cichocki N."/>
            <person name="Veneault-Fourrey C."/>
            <person name="LaButti K."/>
            <person name="Lindquist E.A."/>
            <person name="Lipzen A."/>
            <person name="Lundell T."/>
            <person name="Morin E."/>
            <person name="Murat C."/>
            <person name="Sun H."/>
            <person name="Tunlid A."/>
            <person name="Henrissat B."/>
            <person name="Grigoriev I.V."/>
            <person name="Hibbett D.S."/>
            <person name="Martin F."/>
            <person name="Nordberg H.P."/>
            <person name="Cantor M.N."/>
            <person name="Hua S.X."/>
        </authorList>
    </citation>
    <scope>NUCLEOTIDE SEQUENCE [LARGE SCALE GENOMIC DNA]</scope>
    <source>
        <strain evidence="1 2">Ve08.2h10</strain>
    </source>
</reference>
<reference evidence="2" key="2">
    <citation type="submission" date="2015-01" db="EMBL/GenBank/DDBJ databases">
        <title>Evolutionary Origins and Diversification of the Mycorrhizal Mutualists.</title>
        <authorList>
            <consortium name="DOE Joint Genome Institute"/>
            <consortium name="Mycorrhizal Genomics Consortium"/>
            <person name="Kohler A."/>
            <person name="Kuo A."/>
            <person name="Nagy L.G."/>
            <person name="Floudas D."/>
            <person name="Copeland A."/>
            <person name="Barry K.W."/>
            <person name="Cichocki N."/>
            <person name="Veneault-Fourrey C."/>
            <person name="LaButti K."/>
            <person name="Lindquist E.A."/>
            <person name="Lipzen A."/>
            <person name="Lundell T."/>
            <person name="Morin E."/>
            <person name="Murat C."/>
            <person name="Riley R."/>
            <person name="Ohm R."/>
            <person name="Sun H."/>
            <person name="Tunlid A."/>
            <person name="Henrissat B."/>
            <person name="Grigoriev I.V."/>
            <person name="Hibbett D.S."/>
            <person name="Martin F."/>
        </authorList>
    </citation>
    <scope>NUCLEOTIDE SEQUENCE [LARGE SCALE GENOMIC DNA]</scope>
    <source>
        <strain evidence="2">Ve08.2h10</strain>
    </source>
</reference>